<dbReference type="PANTHER" id="PTHR43199">
    <property type="entry name" value="GLUTATHIONE HYDROLASE"/>
    <property type="match status" value="1"/>
</dbReference>
<name>F2DP56_HORVV</name>
<dbReference type="PROSITE" id="PS51257">
    <property type="entry name" value="PROKAR_LIPOPROTEIN"/>
    <property type="match status" value="1"/>
</dbReference>
<reference evidence="5" key="1">
    <citation type="journal article" date="2011" name="Plant Physiol.">
        <title>Comprehensive sequence analysis of 24,783 barley full-length cDNAs derived from 12 clone libraries.</title>
        <authorList>
            <person name="Matsumoto T."/>
            <person name="Tanaka T."/>
            <person name="Sakai H."/>
            <person name="Amano N."/>
            <person name="Kanamori H."/>
            <person name="Kurita K."/>
            <person name="Kikuta A."/>
            <person name="Kamiya K."/>
            <person name="Yamamoto M."/>
            <person name="Ikawa H."/>
            <person name="Fujii N."/>
            <person name="Hori K."/>
            <person name="Itoh T."/>
            <person name="Sato K."/>
        </authorList>
    </citation>
    <scope>NUCLEOTIDE SEQUENCE</scope>
    <source>
        <tissue evidence="5">Shoot and root</tissue>
    </source>
</reference>
<evidence type="ECO:0000256" key="2">
    <source>
        <dbReference type="ARBA" id="ARBA00022801"/>
    </source>
</evidence>
<dbReference type="AlphaFoldDB" id="F2DP56"/>
<accession>F2DP56</accession>
<evidence type="ECO:0000313" key="5">
    <source>
        <dbReference type="EMBL" id="BAJ96877.1"/>
    </source>
</evidence>
<dbReference type="InterPro" id="IPR043137">
    <property type="entry name" value="GGT_ssub_C"/>
</dbReference>
<evidence type="ECO:0000256" key="3">
    <source>
        <dbReference type="ARBA" id="ARBA00023145"/>
    </source>
</evidence>
<dbReference type="InterPro" id="IPR051792">
    <property type="entry name" value="GGT_bact"/>
</dbReference>
<feature type="signal peptide" evidence="4">
    <location>
        <begin position="1"/>
        <end position="22"/>
    </location>
</feature>
<organism evidence="5">
    <name type="scientific">Hordeum vulgare subsp. vulgare</name>
    <name type="common">Domesticated barley</name>
    <dbReference type="NCBI Taxonomy" id="112509"/>
    <lineage>
        <taxon>Eukaryota</taxon>
        <taxon>Viridiplantae</taxon>
        <taxon>Streptophyta</taxon>
        <taxon>Embryophyta</taxon>
        <taxon>Tracheophyta</taxon>
        <taxon>Spermatophyta</taxon>
        <taxon>Magnoliopsida</taxon>
        <taxon>Liliopsida</taxon>
        <taxon>Poales</taxon>
        <taxon>Poaceae</taxon>
        <taxon>BOP clade</taxon>
        <taxon>Pooideae</taxon>
        <taxon>Triticodae</taxon>
        <taxon>Triticeae</taxon>
        <taxon>Hordeinae</taxon>
        <taxon>Hordeum</taxon>
    </lineage>
</organism>
<dbReference type="SUPFAM" id="SSF56235">
    <property type="entry name" value="N-terminal nucleophile aminohydrolases (Ntn hydrolases)"/>
    <property type="match status" value="1"/>
</dbReference>
<sequence length="729" mass="76149">MLLVARPFLGTLLLVFVAVSSASHVASAAGAACPSSLARVSPISLSPATWPAGELDKYTALNLASDQDKPEGSASAQGGIVTGTAEALAVHVGTDCLRKGGNAIDCALAVSLTQITLALGEYVSFLGHTFLVSYNASQGQVHSINGGFNVPLGESDPRSIPGCSVPAPNNGRTVPVPAVFSAFQLAADCYGSLPWSTLFDAPLYFATHGFPLTRRTVAVMFSASVFPILNATAEGRHVLYDDQGAPRRAGQMFYQPELADLLQKIATQGAAYAYQGDMATRLATAVQSNGGTLSVTDLAQYQALLVEPVRQNFSFPYQQPSRAAAASSSSSSASFSSSSSSSTSTSSSFSSSARLSSSLNVEVFANGFPSNGGLHVIEALNLLELYAANGVNFSIYPDDAAAVGALFRVSSYSWLVGVVCELVTQGPALLSSAFQSVLHLSVDFSSSNRVTKTYAATIYRVLTDPTQQAGLRQIFQKFLAIKQKASSSSGSPPPDFSLLGLSPHDHEASSALDDELRELHKYIRGSHSAAVIVSDPQGNVVSLLHSINSDPYGTGIFVDGVAVPNAFCSQQKRILLTGAGNRVPDEVEPLIVLANGKPIMAGSEIGAGLREVSMVKALLMLSSSRFGAKTANEARDFYNAVFPSAKVCHGDASRVGCHFPLNVTVSQGAFSDSVLATVRASGQGVTEIPSKLVPYSTGFWVGARFDGVDGSAQTASAPHRLNGWAEGFS</sequence>
<keyword evidence="3" id="KW-0865">Zymogen</keyword>
<dbReference type="PANTHER" id="PTHR43199:SF1">
    <property type="entry name" value="GLUTATHIONE HYDROLASE PROENZYME"/>
    <property type="match status" value="1"/>
</dbReference>
<dbReference type="GO" id="GO:0016740">
    <property type="term" value="F:transferase activity"/>
    <property type="evidence" value="ECO:0007669"/>
    <property type="project" value="UniProtKB-KW"/>
</dbReference>
<keyword evidence="1" id="KW-0808">Transferase</keyword>
<feature type="chain" id="PRO_5003275946" evidence="4">
    <location>
        <begin position="23"/>
        <end position="729"/>
    </location>
</feature>
<evidence type="ECO:0000256" key="4">
    <source>
        <dbReference type="SAM" id="SignalP"/>
    </source>
</evidence>
<protein>
    <submittedName>
        <fullName evidence="5">Predicted protein</fullName>
    </submittedName>
</protein>
<evidence type="ECO:0000256" key="1">
    <source>
        <dbReference type="ARBA" id="ARBA00022679"/>
    </source>
</evidence>
<dbReference type="Gene3D" id="3.60.20.40">
    <property type="match status" value="1"/>
</dbReference>
<dbReference type="EMBL" id="AK365674">
    <property type="protein sequence ID" value="BAJ96877.1"/>
    <property type="molecule type" value="mRNA"/>
</dbReference>
<proteinExistence type="evidence at transcript level"/>
<dbReference type="InterPro" id="IPR029055">
    <property type="entry name" value="Ntn_hydrolases_N"/>
</dbReference>
<dbReference type="GO" id="GO:0016787">
    <property type="term" value="F:hydrolase activity"/>
    <property type="evidence" value="ECO:0007669"/>
    <property type="project" value="UniProtKB-KW"/>
</dbReference>
<keyword evidence="2" id="KW-0378">Hydrolase</keyword>
<dbReference type="PRINTS" id="PR01210">
    <property type="entry name" value="GGTRANSPTASE"/>
</dbReference>
<dbReference type="Pfam" id="PF01019">
    <property type="entry name" value="G_glu_transpept"/>
    <property type="match status" value="1"/>
</dbReference>
<keyword evidence="4" id="KW-0732">Signal</keyword>